<dbReference type="GO" id="GO:0009089">
    <property type="term" value="P:lysine biosynthetic process via diaminopimelate"/>
    <property type="evidence" value="ECO:0007669"/>
    <property type="project" value="InterPro"/>
</dbReference>
<accession>A0A1W9ZK28</accession>
<evidence type="ECO:0000256" key="1">
    <source>
        <dbReference type="ARBA" id="ARBA00022857"/>
    </source>
</evidence>
<evidence type="ECO:0000256" key="2">
    <source>
        <dbReference type="ARBA" id="ARBA00023002"/>
    </source>
</evidence>
<dbReference type="InterPro" id="IPR036291">
    <property type="entry name" value="NAD(P)-bd_dom_sf"/>
</dbReference>
<evidence type="ECO:0000259" key="3">
    <source>
        <dbReference type="Pfam" id="PF01113"/>
    </source>
</evidence>
<dbReference type="InterPro" id="IPR045760">
    <property type="entry name" value="DAP_DH_C"/>
</dbReference>
<dbReference type="Pfam" id="PF01113">
    <property type="entry name" value="DapB_N"/>
    <property type="match status" value="1"/>
</dbReference>
<keyword evidence="6" id="KW-1185">Reference proteome</keyword>
<gene>
    <name evidence="5" type="ORF">BST14_09700</name>
</gene>
<dbReference type="GO" id="GO:0008839">
    <property type="term" value="F:4-hydroxy-tetrahydrodipicolinate reductase"/>
    <property type="evidence" value="ECO:0007669"/>
    <property type="project" value="InterPro"/>
</dbReference>
<dbReference type="EMBL" id="MVHG01000016">
    <property type="protein sequence ID" value="ORA16897.1"/>
    <property type="molecule type" value="Genomic_DNA"/>
</dbReference>
<dbReference type="Pfam" id="PF19328">
    <property type="entry name" value="DAP_DH_C"/>
    <property type="match status" value="1"/>
</dbReference>
<feature type="domain" description="2,4-diaminopentanoate dehydrogenase C-terminal" evidence="4">
    <location>
        <begin position="193"/>
        <end position="340"/>
    </location>
</feature>
<comment type="caution">
    <text evidence="5">The sequence shown here is derived from an EMBL/GenBank/DDBJ whole genome shotgun (WGS) entry which is preliminary data.</text>
</comment>
<feature type="domain" description="Dihydrodipicolinate reductase N-terminal" evidence="3">
    <location>
        <begin position="10"/>
        <end position="100"/>
    </location>
</feature>
<proteinExistence type="predicted"/>
<dbReference type="RefSeq" id="WP_083064291.1">
    <property type="nucleotide sequence ID" value="NZ_MVHG01000016.1"/>
</dbReference>
<organism evidence="5 6">
    <name type="scientific">Mycobacterium arosiense ATCC BAA-1401 = DSM 45069</name>
    <dbReference type="NCBI Taxonomy" id="1265311"/>
    <lineage>
        <taxon>Bacteria</taxon>
        <taxon>Bacillati</taxon>
        <taxon>Actinomycetota</taxon>
        <taxon>Actinomycetes</taxon>
        <taxon>Mycobacteriales</taxon>
        <taxon>Mycobacteriaceae</taxon>
        <taxon>Mycobacterium</taxon>
        <taxon>Mycobacterium avium complex (MAC)</taxon>
    </lineage>
</organism>
<protein>
    <submittedName>
        <fullName evidence="5">Dihydrodipicolinate reductase</fullName>
    </submittedName>
</protein>
<sequence>MIHRVVQWTTGNVGKSSVKAVVANPTLQLVGCYAWSPEKAGRDVGELCGIEPLNVKATNDIEALLALQPDCVIYNPMFADVDELVRILGAGINVVGTAGFITGHYLGAGRERIERACAAGGSTIFGSGINPGFIQLFAIVSAGLSDRVDKVSMLESVDTTIYNSPATEIPMGFGYPIDHPDLPAITEKGSGIFADGVLLIADALGAELDDVCCEVEYAHTIEDLHLPGDWTIQKGCVAGVDVRWKGIVDGREVVEIRGRWRKGRSLDPDWPLDMGYTIEVQGQPTIKTTLSFLPPPDFTGQTLDDYIMLGLTITAMPAITAIPAVVAAPPGIVTYNDLPLLLPRGVLRADSR</sequence>
<dbReference type="SUPFAM" id="SSF51735">
    <property type="entry name" value="NAD(P)-binding Rossmann-fold domains"/>
    <property type="match status" value="1"/>
</dbReference>
<evidence type="ECO:0000259" key="4">
    <source>
        <dbReference type="Pfam" id="PF19328"/>
    </source>
</evidence>
<dbReference type="Gene3D" id="3.40.50.720">
    <property type="entry name" value="NAD(P)-binding Rossmann-like Domain"/>
    <property type="match status" value="1"/>
</dbReference>
<dbReference type="CDD" id="cd24146">
    <property type="entry name" value="nat-AmDH_N_like"/>
    <property type="match status" value="1"/>
</dbReference>
<keyword evidence="1" id="KW-0521">NADP</keyword>
<dbReference type="AlphaFoldDB" id="A0A1W9ZK28"/>
<name>A0A1W9ZK28_MYCAI</name>
<reference evidence="5 6" key="1">
    <citation type="submission" date="2016-12" db="EMBL/GenBank/DDBJ databases">
        <title>The new phylogeny of genus Mycobacterium.</title>
        <authorList>
            <person name="Tortoli E."/>
            <person name="Trovato A."/>
            <person name="Cirillo D.M."/>
        </authorList>
    </citation>
    <scope>NUCLEOTIDE SEQUENCE [LARGE SCALE GENOMIC DNA]</scope>
    <source>
        <strain evidence="5 6">DSM 45069</strain>
    </source>
</reference>
<evidence type="ECO:0000313" key="5">
    <source>
        <dbReference type="EMBL" id="ORA16897.1"/>
    </source>
</evidence>
<dbReference type="Proteomes" id="UP000192707">
    <property type="component" value="Unassembled WGS sequence"/>
</dbReference>
<keyword evidence="2" id="KW-0560">Oxidoreductase</keyword>
<evidence type="ECO:0000313" key="6">
    <source>
        <dbReference type="Proteomes" id="UP000192707"/>
    </source>
</evidence>
<dbReference type="InterPro" id="IPR000846">
    <property type="entry name" value="DapB_N"/>
</dbReference>
<dbReference type="OrthoDB" id="4759936at2"/>